<evidence type="ECO:0000313" key="1">
    <source>
        <dbReference type="EMBL" id="SDY10898.1"/>
    </source>
</evidence>
<sequence length="306" mass="31704">MHEPMQRPDWIALDWGAARLRAWLMRADGSVIDTRLARAGADEPGAVGVEPALLALVADALGDDGGSGQPVPVLCCGLAGARQAVPFVAVPAPPPSSQAAVRIETRDPRLDLRALPGMKQDSPADVMQGEGTIVAGALAVQPGFDGVFCLPGEQTRWVHVSAGEIVSFRTFMTGELFALLSRHSVLRHHVGDGTGWDGAAFDAGVGDAMARPQRIGAALFGIRAAGLLQGLSSGAARARLSGLLIGLELAGSRPHWLGQDIRVLGTGGLARAYRAALSAQAASVQTMDADDLTLRGLRAAYEGTTG</sequence>
<dbReference type="InterPro" id="IPR007729">
    <property type="entry name" value="DGOK"/>
</dbReference>
<keyword evidence="1" id="KW-0418">Kinase</keyword>
<dbReference type="Pfam" id="PF05035">
    <property type="entry name" value="DGOK"/>
    <property type="match status" value="1"/>
</dbReference>
<gene>
    <name evidence="1" type="ORF">SAMN05444340_103251</name>
</gene>
<keyword evidence="2" id="KW-1185">Reference proteome</keyword>
<dbReference type="Proteomes" id="UP000199286">
    <property type="component" value="Unassembled WGS sequence"/>
</dbReference>
<dbReference type="OrthoDB" id="256574at2"/>
<dbReference type="RefSeq" id="WP_089880439.1">
    <property type="nucleotide sequence ID" value="NZ_FNPF01000003.1"/>
</dbReference>
<dbReference type="GO" id="GO:0034194">
    <property type="term" value="P:D-galactonate catabolic process"/>
    <property type="evidence" value="ECO:0007669"/>
    <property type="project" value="InterPro"/>
</dbReference>
<organism evidence="1 2">
    <name type="scientific">Citreimonas salinaria</name>
    <dbReference type="NCBI Taxonomy" id="321339"/>
    <lineage>
        <taxon>Bacteria</taxon>
        <taxon>Pseudomonadati</taxon>
        <taxon>Pseudomonadota</taxon>
        <taxon>Alphaproteobacteria</taxon>
        <taxon>Rhodobacterales</taxon>
        <taxon>Roseobacteraceae</taxon>
        <taxon>Citreimonas</taxon>
    </lineage>
</organism>
<dbReference type="GO" id="GO:0008671">
    <property type="term" value="F:2-dehydro-3-deoxygalactonokinase activity"/>
    <property type="evidence" value="ECO:0007669"/>
    <property type="project" value="InterPro"/>
</dbReference>
<name>A0A1H3H7L7_9RHOB</name>
<dbReference type="AlphaFoldDB" id="A0A1H3H7L7"/>
<protein>
    <submittedName>
        <fullName evidence="1">2-keto-3-deoxygalactonate kinase</fullName>
    </submittedName>
</protein>
<accession>A0A1H3H7L7</accession>
<dbReference type="Gene3D" id="3.30.420.310">
    <property type="entry name" value="2-keto-3-deoxy-galactonokinase, C-terminal domain"/>
    <property type="match status" value="1"/>
</dbReference>
<dbReference type="InterPro" id="IPR042258">
    <property type="entry name" value="DGOK_N"/>
</dbReference>
<reference evidence="1 2" key="1">
    <citation type="submission" date="2016-10" db="EMBL/GenBank/DDBJ databases">
        <authorList>
            <person name="de Groot N.N."/>
        </authorList>
    </citation>
    <scope>NUCLEOTIDE SEQUENCE [LARGE SCALE GENOMIC DNA]</scope>
    <source>
        <strain evidence="1 2">DSM 26880</strain>
    </source>
</reference>
<proteinExistence type="predicted"/>
<keyword evidence="1" id="KW-0808">Transferase</keyword>
<evidence type="ECO:0000313" key="2">
    <source>
        <dbReference type="Proteomes" id="UP000199286"/>
    </source>
</evidence>
<dbReference type="InterPro" id="IPR042257">
    <property type="entry name" value="DGOK_C"/>
</dbReference>
<dbReference type="STRING" id="321339.SAMN05444340_103251"/>
<dbReference type="Gene3D" id="3.30.420.300">
    <property type="entry name" value="2-keto-3-deoxy-galactonokinase, substrate binding domain"/>
    <property type="match status" value="1"/>
</dbReference>
<dbReference type="EMBL" id="FNPF01000003">
    <property type="protein sequence ID" value="SDY10898.1"/>
    <property type="molecule type" value="Genomic_DNA"/>
</dbReference>